<dbReference type="EMBL" id="QXGF01004017">
    <property type="protein sequence ID" value="KAE8920435.1"/>
    <property type="molecule type" value="Genomic_DNA"/>
</dbReference>
<evidence type="ECO:0000313" key="15">
    <source>
        <dbReference type="Proteomes" id="UP000440367"/>
    </source>
</evidence>
<dbReference type="EMBL" id="QXGD01004017">
    <property type="protein sequence ID" value="KAE9172990.1"/>
    <property type="molecule type" value="Genomic_DNA"/>
</dbReference>
<dbReference type="Proteomes" id="UP000437068">
    <property type="component" value="Unassembled WGS sequence"/>
</dbReference>
<dbReference type="EMBL" id="QXGB01001400">
    <property type="protein sequence ID" value="KAE9191431.1"/>
    <property type="molecule type" value="Genomic_DNA"/>
</dbReference>
<evidence type="ECO:0000313" key="10">
    <source>
        <dbReference type="EMBL" id="KAE9271418.1"/>
    </source>
</evidence>
<evidence type="ECO:0000313" key="19">
    <source>
        <dbReference type="Proteomes" id="UP000476176"/>
    </source>
</evidence>
<evidence type="ECO:0000313" key="16">
    <source>
        <dbReference type="Proteomes" id="UP000440732"/>
    </source>
</evidence>
<evidence type="ECO:0000313" key="13">
    <source>
        <dbReference type="Proteomes" id="UP000433483"/>
    </source>
</evidence>
<evidence type="ECO:0000313" key="9">
    <source>
        <dbReference type="EMBL" id="KAE9191431.1"/>
    </source>
</evidence>
<evidence type="ECO:0000313" key="18">
    <source>
        <dbReference type="Proteomes" id="UP000460718"/>
    </source>
</evidence>
<dbReference type="Proteomes" id="UP000476176">
    <property type="component" value="Unassembled WGS sequence"/>
</dbReference>
<dbReference type="EMBL" id="QXGE01004229">
    <property type="protein sequence ID" value="KAE9271418.1"/>
    <property type="molecule type" value="Genomic_DNA"/>
</dbReference>
<dbReference type="Proteomes" id="UP000441208">
    <property type="component" value="Unassembled WGS sequence"/>
</dbReference>
<dbReference type="EMBL" id="QXFZ01004047">
    <property type="protein sequence ID" value="KAE9065954.1"/>
    <property type="molecule type" value="Genomic_DNA"/>
</dbReference>
<dbReference type="Proteomes" id="UP000488956">
    <property type="component" value="Unassembled WGS sequence"/>
</dbReference>
<accession>A0A6A3DHP7</accession>
<dbReference type="Proteomes" id="UP000460718">
    <property type="component" value="Unassembled WGS sequence"/>
</dbReference>
<evidence type="ECO:0000313" key="20">
    <source>
        <dbReference type="Proteomes" id="UP000486351"/>
    </source>
</evidence>
<dbReference type="Proteomes" id="UP000486351">
    <property type="component" value="Unassembled WGS sequence"/>
</dbReference>
<evidence type="ECO:0000313" key="12">
    <source>
        <dbReference type="Proteomes" id="UP000429523"/>
    </source>
</evidence>
<dbReference type="EMBL" id="QXGC01004343">
    <property type="protein sequence ID" value="KAE9169880.1"/>
    <property type="molecule type" value="Genomic_DNA"/>
</dbReference>
<keyword evidence="13" id="KW-1185">Reference proteome</keyword>
<evidence type="ECO:0000256" key="1">
    <source>
        <dbReference type="SAM" id="MobiDB-lite"/>
    </source>
</evidence>
<evidence type="ECO:0000313" key="17">
    <source>
        <dbReference type="Proteomes" id="UP000441208"/>
    </source>
</evidence>
<evidence type="ECO:0000313" key="2">
    <source>
        <dbReference type="EMBL" id="KAE8920435.1"/>
    </source>
</evidence>
<evidence type="ECO:0000313" key="5">
    <source>
        <dbReference type="EMBL" id="KAE9065954.1"/>
    </source>
</evidence>
<proteinExistence type="predicted"/>
<evidence type="ECO:0000313" key="14">
    <source>
        <dbReference type="Proteomes" id="UP000437068"/>
    </source>
</evidence>
<gene>
    <name evidence="10" type="ORF">PF001_g28384</name>
    <name evidence="8" type="ORF">PF002_g29421</name>
    <name evidence="7" type="ORF">PF004_g28053</name>
    <name evidence="9" type="ORF">PF005_g18853</name>
    <name evidence="6" type="ORF">PF006_g28396</name>
    <name evidence="5" type="ORF">PF007_g28662</name>
    <name evidence="11" type="ORF">PF008_g18237</name>
    <name evidence="2" type="ORF">PF009_g29269</name>
    <name evidence="4" type="ORF">PF010_g28551</name>
    <name evidence="3" type="ORF">PF011_g26773</name>
</gene>
<dbReference type="EMBL" id="QXFW01003651">
    <property type="protein sequence ID" value="KAE8969509.1"/>
    <property type="molecule type" value="Genomic_DNA"/>
</dbReference>
<reference evidence="12 13" key="1">
    <citation type="submission" date="2018-08" db="EMBL/GenBank/DDBJ databases">
        <title>Genomic investigation of the strawberry pathogen Phytophthora fragariae indicates pathogenicity is determined by transcriptional variation in three key races.</title>
        <authorList>
            <person name="Adams T.M."/>
            <person name="Armitage A.D."/>
            <person name="Sobczyk M.K."/>
            <person name="Bates H.J."/>
            <person name="Dunwell J.M."/>
            <person name="Nellist C.F."/>
            <person name="Harrison R.J."/>
        </authorList>
    </citation>
    <scope>NUCLEOTIDE SEQUENCE [LARGE SCALE GENOMIC DNA]</scope>
    <source>
        <strain evidence="10 14">A4</strain>
        <strain evidence="8 15">BC-1</strain>
        <strain evidence="7 19">BC-23</strain>
        <strain evidence="9 13">NOV-27</strain>
        <strain evidence="6 16">NOV-5</strain>
        <strain evidence="5 17">NOV-71</strain>
        <strain evidence="11 20">NOV-77</strain>
        <strain evidence="2 12">NOV-9</strain>
        <strain evidence="4 21">ONT-3</strain>
        <strain evidence="3 18">SCRP245</strain>
    </source>
</reference>
<protein>
    <submittedName>
        <fullName evidence="2">Uncharacterized protein</fullName>
    </submittedName>
</protein>
<evidence type="ECO:0000313" key="6">
    <source>
        <dbReference type="EMBL" id="KAE9075112.1"/>
    </source>
</evidence>
<dbReference type="AlphaFoldDB" id="A0A6A3DHP7"/>
<dbReference type="Proteomes" id="UP000429523">
    <property type="component" value="Unassembled WGS sequence"/>
</dbReference>
<evidence type="ECO:0000313" key="4">
    <source>
        <dbReference type="EMBL" id="KAE9064576.1"/>
    </source>
</evidence>
<evidence type="ECO:0000313" key="7">
    <source>
        <dbReference type="EMBL" id="KAE9169880.1"/>
    </source>
</evidence>
<dbReference type="EMBL" id="QXFX01004312">
    <property type="protein sequence ID" value="KAE9064576.1"/>
    <property type="molecule type" value="Genomic_DNA"/>
</dbReference>
<sequence>MPPTPAAVSRRCPRPSIYPLWVAAVGGAGGSTLSGASAAAEADLAHGTTYR</sequence>
<evidence type="ECO:0000313" key="21">
    <source>
        <dbReference type="Proteomes" id="UP000488956"/>
    </source>
</evidence>
<evidence type="ECO:0000313" key="3">
    <source>
        <dbReference type="EMBL" id="KAE8969509.1"/>
    </source>
</evidence>
<evidence type="ECO:0000313" key="11">
    <source>
        <dbReference type="EMBL" id="KAE9319565.1"/>
    </source>
</evidence>
<feature type="compositionally biased region" description="Low complexity" evidence="1">
    <location>
        <begin position="33"/>
        <end position="51"/>
    </location>
</feature>
<dbReference type="Proteomes" id="UP000433483">
    <property type="component" value="Unassembled WGS sequence"/>
</dbReference>
<evidence type="ECO:0000313" key="8">
    <source>
        <dbReference type="EMBL" id="KAE9172990.1"/>
    </source>
</evidence>
<feature type="region of interest" description="Disordered" evidence="1">
    <location>
        <begin position="31"/>
        <end position="51"/>
    </location>
</feature>
<comment type="caution">
    <text evidence="2">The sequence shown here is derived from an EMBL/GenBank/DDBJ whole genome shotgun (WGS) entry which is preliminary data.</text>
</comment>
<organism evidence="2 12">
    <name type="scientific">Phytophthora fragariae</name>
    <dbReference type="NCBI Taxonomy" id="53985"/>
    <lineage>
        <taxon>Eukaryota</taxon>
        <taxon>Sar</taxon>
        <taxon>Stramenopiles</taxon>
        <taxon>Oomycota</taxon>
        <taxon>Peronosporomycetes</taxon>
        <taxon>Peronosporales</taxon>
        <taxon>Peronosporaceae</taxon>
        <taxon>Phytophthora</taxon>
    </lineage>
</organism>
<dbReference type="Proteomes" id="UP000440732">
    <property type="component" value="Unassembled WGS sequence"/>
</dbReference>
<dbReference type="Proteomes" id="UP000440367">
    <property type="component" value="Unassembled WGS sequence"/>
</dbReference>
<name>A0A6A3DHP7_9STRA</name>
<dbReference type="EMBL" id="QXFY01001372">
    <property type="protein sequence ID" value="KAE9319565.1"/>
    <property type="molecule type" value="Genomic_DNA"/>
</dbReference>
<dbReference type="EMBL" id="QXGA01004235">
    <property type="protein sequence ID" value="KAE9075112.1"/>
    <property type="molecule type" value="Genomic_DNA"/>
</dbReference>